<proteinExistence type="predicted"/>
<dbReference type="RefSeq" id="WP_268256941.1">
    <property type="nucleotide sequence ID" value="NZ_BLIO01000001.1"/>
</dbReference>
<gene>
    <name evidence="2" type="ORF">Sgleb_24710</name>
</gene>
<keyword evidence="3" id="KW-1185">Reference proteome</keyword>
<organism evidence="2 3">
    <name type="scientific">Streptomyces glebosus</name>
    <dbReference type="NCBI Taxonomy" id="249580"/>
    <lineage>
        <taxon>Bacteria</taxon>
        <taxon>Bacillati</taxon>
        <taxon>Actinomycetota</taxon>
        <taxon>Actinomycetes</taxon>
        <taxon>Kitasatosporales</taxon>
        <taxon>Streptomycetaceae</taxon>
        <taxon>Streptomyces</taxon>
    </lineage>
</organism>
<evidence type="ECO:0000313" key="3">
    <source>
        <dbReference type="Proteomes" id="UP000430079"/>
    </source>
</evidence>
<dbReference type="EMBL" id="BLIO01000001">
    <property type="protein sequence ID" value="GFE14424.1"/>
    <property type="molecule type" value="Genomic_DNA"/>
</dbReference>
<dbReference type="Proteomes" id="UP000430079">
    <property type="component" value="Unassembled WGS sequence"/>
</dbReference>
<comment type="caution">
    <text evidence="2">The sequence shown here is derived from an EMBL/GenBank/DDBJ whole genome shotgun (WGS) entry which is preliminary data.</text>
</comment>
<dbReference type="AlphaFoldDB" id="A0A640SUA0"/>
<protein>
    <submittedName>
        <fullName evidence="2">Uncharacterized protein</fullName>
    </submittedName>
</protein>
<evidence type="ECO:0000256" key="1">
    <source>
        <dbReference type="SAM" id="MobiDB-lite"/>
    </source>
</evidence>
<sequence length="40" mass="4215">MTLKEALQRQATVRGGEDEDDGGGGNPPTGDSDDGRDYFS</sequence>
<feature type="region of interest" description="Disordered" evidence="1">
    <location>
        <begin position="1"/>
        <end position="40"/>
    </location>
</feature>
<name>A0A640SUA0_9ACTN</name>
<evidence type="ECO:0000313" key="2">
    <source>
        <dbReference type="EMBL" id="GFE14424.1"/>
    </source>
</evidence>
<accession>A0A640SUA0</accession>
<reference evidence="2 3" key="1">
    <citation type="submission" date="2019-12" db="EMBL/GenBank/DDBJ databases">
        <title>Whole genome shotgun sequence of Streptomyces hygroscopicus subsp. glebosus NBRC 13786.</title>
        <authorList>
            <person name="Ichikawa N."/>
            <person name="Kimura A."/>
            <person name="Kitahashi Y."/>
            <person name="Komaki H."/>
            <person name="Tamura T."/>
        </authorList>
    </citation>
    <scope>NUCLEOTIDE SEQUENCE [LARGE SCALE GENOMIC DNA]</scope>
    <source>
        <strain evidence="2 3">NBRC 13786</strain>
    </source>
</reference>